<feature type="domain" description="TLDc" evidence="2">
    <location>
        <begin position="22"/>
        <end position="122"/>
    </location>
</feature>
<feature type="region of interest" description="Disordered" evidence="1">
    <location>
        <begin position="1"/>
        <end position="23"/>
    </location>
</feature>
<feature type="compositionally biased region" description="Basic and acidic residues" evidence="1">
    <location>
        <begin position="1"/>
        <end position="15"/>
    </location>
</feature>
<proteinExistence type="predicted"/>
<accession>A0AAD9Q969</accession>
<reference evidence="3" key="1">
    <citation type="journal article" date="2023" name="G3 (Bethesda)">
        <title>Whole genome assembly and annotation of the endangered Caribbean coral Acropora cervicornis.</title>
        <authorList>
            <person name="Selwyn J.D."/>
            <person name="Vollmer S.V."/>
        </authorList>
    </citation>
    <scope>NUCLEOTIDE SEQUENCE</scope>
    <source>
        <strain evidence="3">K2</strain>
    </source>
</reference>
<keyword evidence="4" id="KW-1185">Reference proteome</keyword>
<protein>
    <recommendedName>
        <fullName evidence="2">TLDc domain-containing protein</fullName>
    </recommendedName>
</protein>
<sequence length="127" mass="14346">MDDLMHDDVDRERPLQRPSGGSTRYIDDRDDFLFSLANKVNVKPLKLAHGRIAGRAYSIYTRYDYGPTFGGGHDLYISNHANSNSHSHTDLGHTYKAPPGQQANIFLAGTHYFVPSEVETFYLVTKK</sequence>
<dbReference type="InterPro" id="IPR006571">
    <property type="entry name" value="TLDc_dom"/>
</dbReference>
<name>A0AAD9Q969_ACRCE</name>
<comment type="caution">
    <text evidence="3">The sequence shown here is derived from an EMBL/GenBank/DDBJ whole genome shotgun (WGS) entry which is preliminary data.</text>
</comment>
<evidence type="ECO:0000313" key="3">
    <source>
        <dbReference type="EMBL" id="KAK2557052.1"/>
    </source>
</evidence>
<organism evidence="3 4">
    <name type="scientific">Acropora cervicornis</name>
    <name type="common">Staghorn coral</name>
    <dbReference type="NCBI Taxonomy" id="6130"/>
    <lineage>
        <taxon>Eukaryota</taxon>
        <taxon>Metazoa</taxon>
        <taxon>Cnidaria</taxon>
        <taxon>Anthozoa</taxon>
        <taxon>Hexacorallia</taxon>
        <taxon>Scleractinia</taxon>
        <taxon>Astrocoeniina</taxon>
        <taxon>Acroporidae</taxon>
        <taxon>Acropora</taxon>
    </lineage>
</organism>
<dbReference type="AlphaFoldDB" id="A0AAD9Q969"/>
<gene>
    <name evidence="3" type="ORF">P5673_020912</name>
</gene>
<dbReference type="Proteomes" id="UP001249851">
    <property type="component" value="Unassembled WGS sequence"/>
</dbReference>
<evidence type="ECO:0000259" key="2">
    <source>
        <dbReference type="Pfam" id="PF07534"/>
    </source>
</evidence>
<evidence type="ECO:0000313" key="4">
    <source>
        <dbReference type="Proteomes" id="UP001249851"/>
    </source>
</evidence>
<reference evidence="3" key="2">
    <citation type="journal article" date="2023" name="Science">
        <title>Genomic signatures of disease resistance in endangered staghorn corals.</title>
        <authorList>
            <person name="Vollmer S.V."/>
            <person name="Selwyn J.D."/>
            <person name="Despard B.A."/>
            <person name="Roesel C.L."/>
        </authorList>
    </citation>
    <scope>NUCLEOTIDE SEQUENCE</scope>
    <source>
        <strain evidence="3">K2</strain>
    </source>
</reference>
<dbReference type="EMBL" id="JARQWQ010000052">
    <property type="protein sequence ID" value="KAK2557052.1"/>
    <property type="molecule type" value="Genomic_DNA"/>
</dbReference>
<evidence type="ECO:0000256" key="1">
    <source>
        <dbReference type="SAM" id="MobiDB-lite"/>
    </source>
</evidence>
<dbReference type="Pfam" id="PF07534">
    <property type="entry name" value="TLD"/>
    <property type="match status" value="1"/>
</dbReference>